<gene>
    <name evidence="2" type="ORF">EJB05_01731</name>
</gene>
<evidence type="ECO:0000313" key="3">
    <source>
        <dbReference type="Proteomes" id="UP000324897"/>
    </source>
</evidence>
<name>A0A5J9WQG4_9POAL</name>
<organism evidence="2 3">
    <name type="scientific">Eragrostis curvula</name>
    <name type="common">weeping love grass</name>
    <dbReference type="NCBI Taxonomy" id="38414"/>
    <lineage>
        <taxon>Eukaryota</taxon>
        <taxon>Viridiplantae</taxon>
        <taxon>Streptophyta</taxon>
        <taxon>Embryophyta</taxon>
        <taxon>Tracheophyta</taxon>
        <taxon>Spermatophyta</taxon>
        <taxon>Magnoliopsida</taxon>
        <taxon>Liliopsida</taxon>
        <taxon>Poales</taxon>
        <taxon>Poaceae</taxon>
        <taxon>PACMAD clade</taxon>
        <taxon>Chloridoideae</taxon>
        <taxon>Eragrostideae</taxon>
        <taxon>Eragrostidinae</taxon>
        <taxon>Eragrostis</taxon>
    </lineage>
</organism>
<evidence type="ECO:0000313" key="2">
    <source>
        <dbReference type="EMBL" id="TVU50361.1"/>
    </source>
</evidence>
<dbReference type="Proteomes" id="UP000324897">
    <property type="component" value="Chromosome 6"/>
</dbReference>
<feature type="non-terminal residue" evidence="2">
    <location>
        <position position="139"/>
    </location>
</feature>
<feature type="compositionally biased region" description="Basic residues" evidence="1">
    <location>
        <begin position="80"/>
        <end position="91"/>
    </location>
</feature>
<feature type="region of interest" description="Disordered" evidence="1">
    <location>
        <begin position="80"/>
        <end position="99"/>
    </location>
</feature>
<dbReference type="AlphaFoldDB" id="A0A5J9WQG4"/>
<sequence length="139" mass="15856">MRNYGTSAASAASLLTTRRRERWHVVLGVAHAYLVQGRPVAYKVSVAPGPSHLTGLASFRWLVAYKLNFPLSFRGSRNTHSRWTMQRKKRKGQGEQTNKQNMSNKIVSILSTRYMIGLAVLLRFREKKNMIGLILIKQK</sequence>
<reference evidence="2 3" key="1">
    <citation type="journal article" date="2019" name="Sci. Rep.">
        <title>A high-quality genome of Eragrostis curvula grass provides insights into Poaceae evolution and supports new strategies to enhance forage quality.</title>
        <authorList>
            <person name="Carballo J."/>
            <person name="Santos B.A.C.M."/>
            <person name="Zappacosta D."/>
            <person name="Garbus I."/>
            <person name="Selva J.P."/>
            <person name="Gallo C.A."/>
            <person name="Diaz A."/>
            <person name="Albertini E."/>
            <person name="Caccamo M."/>
            <person name="Echenique V."/>
        </authorList>
    </citation>
    <scope>NUCLEOTIDE SEQUENCE [LARGE SCALE GENOMIC DNA]</scope>
    <source>
        <strain evidence="3">cv. Victoria</strain>
        <tissue evidence="2">Leaf</tissue>
    </source>
</reference>
<proteinExistence type="predicted"/>
<dbReference type="EMBL" id="RWGY01000002">
    <property type="protein sequence ID" value="TVU50361.1"/>
    <property type="molecule type" value="Genomic_DNA"/>
</dbReference>
<keyword evidence="3" id="KW-1185">Reference proteome</keyword>
<protein>
    <submittedName>
        <fullName evidence="2">Uncharacterized protein</fullName>
    </submittedName>
</protein>
<accession>A0A5J9WQG4</accession>
<dbReference type="Gramene" id="TVU50361">
    <property type="protein sequence ID" value="TVU50361"/>
    <property type="gene ID" value="EJB05_01731"/>
</dbReference>
<comment type="caution">
    <text evidence="2">The sequence shown here is derived from an EMBL/GenBank/DDBJ whole genome shotgun (WGS) entry which is preliminary data.</text>
</comment>
<evidence type="ECO:0000256" key="1">
    <source>
        <dbReference type="SAM" id="MobiDB-lite"/>
    </source>
</evidence>
<feature type="non-terminal residue" evidence="2">
    <location>
        <position position="1"/>
    </location>
</feature>